<name>A0A2B4SB03_STYPI</name>
<evidence type="ECO:0000313" key="3">
    <source>
        <dbReference type="Proteomes" id="UP000225706"/>
    </source>
</evidence>
<dbReference type="Gene3D" id="3.40.50.1820">
    <property type="entry name" value="alpha/beta hydrolase"/>
    <property type="match status" value="1"/>
</dbReference>
<keyword evidence="3" id="KW-1185">Reference proteome</keyword>
<dbReference type="PANTHER" id="PTHR46791">
    <property type="entry name" value="EXPRESSED PROTEIN"/>
    <property type="match status" value="1"/>
</dbReference>
<dbReference type="SUPFAM" id="SSF53474">
    <property type="entry name" value="alpha/beta-Hydrolases"/>
    <property type="match status" value="1"/>
</dbReference>
<dbReference type="Pfam" id="PF24764">
    <property type="entry name" value="rva_4"/>
    <property type="match status" value="1"/>
</dbReference>
<dbReference type="InterPro" id="IPR002925">
    <property type="entry name" value="Dienelactn_hydro"/>
</dbReference>
<gene>
    <name evidence="2" type="primary">usf</name>
    <name evidence="2" type="ORF">AWC38_SpisGene7420</name>
</gene>
<dbReference type="OrthoDB" id="5972631at2759"/>
<dbReference type="Pfam" id="PF01738">
    <property type="entry name" value="DLH"/>
    <property type="match status" value="1"/>
</dbReference>
<comment type="caution">
    <text evidence="2">The sequence shown here is derived from an EMBL/GenBank/DDBJ whole genome shotgun (WGS) entry which is preliminary data.</text>
</comment>
<sequence>MSTKEKICFPSENKQGACPGVLTGDVNKSTMGLVVVQEWWGMNEIIIDEAADISGRGNLVTLVPDLYRGKVATDHETAGHYMSDLDWPGAVQDIAGAANFLKEKGCKKVGVTGFCMGGALSLAAAALIPEEIAAAAPFYGIPSANLCDLGKIKIPLQAHFGSKDNLEGFSSPKDVKALTEKLDAGGVNMMKYQYPPVFKDFVIHVVRSLGSSDRAALRFNCRGLIPGSMFDGDMFEIIASLVQVNELSFMNMSLLNNFLSRIGHSELLRELVKVEMRISVGVILGEYLKFRSVNGFRRGTSTRPDNSNNIVKFLFSKKQGIAEVRGWLRQLSCHNIRNFELDLNKVIRSLQLSWPVITMALVIIGELYASSFRSQNSEDVYVTEEDYFVYSFSHSETCGLLSEWILQNGGLYFKQGYSNLEILEFLKLHDIAISLSTLKRRLRSLALSRRSTISDDQLKNAIEKELGKSGCFVGYRKMWSRLRKKGVIVKRATVMRCLRELDPDGVNSRRKKRLRRRAYHSKGPNFIWHIDGHDKLKPYGFSVHGCIDGFSRRLIWLEVGSTNKNPEVIAKYYLDAVKQSGGVPRKIRSDDGTENSVIEAIHTYLRSSHNDDNAGERCFVIGRTTANQIIEAYWSQLVKDGPGWWINFFKDLSVLGLFNGFDTVHQDCIRFCFMNIFRQELYQVAEMWNQHQIASSRFGNSTGPRGKPDCMYFLPHLYNTEDFKDIDLHELEELNDNSTMCSADFSEEFEEFALIVMNVLGLSLPQDVNEGLDLYLRLIQEINRLT</sequence>
<dbReference type="InterPro" id="IPR011029">
    <property type="entry name" value="DEATH-like_dom_sf"/>
</dbReference>
<dbReference type="Proteomes" id="UP000225706">
    <property type="component" value="Unassembled WGS sequence"/>
</dbReference>
<dbReference type="GO" id="GO:0016787">
    <property type="term" value="F:hydrolase activity"/>
    <property type="evidence" value="ECO:0007669"/>
    <property type="project" value="InterPro"/>
</dbReference>
<dbReference type="GO" id="GO:0042981">
    <property type="term" value="P:regulation of apoptotic process"/>
    <property type="evidence" value="ECO:0007669"/>
    <property type="project" value="InterPro"/>
</dbReference>
<dbReference type="InterPro" id="IPR058913">
    <property type="entry name" value="Integrase_dom_put"/>
</dbReference>
<reference evidence="3" key="1">
    <citation type="journal article" date="2017" name="bioRxiv">
        <title>Comparative analysis of the genomes of Stylophora pistillata and Acropora digitifera provides evidence for extensive differences between species of corals.</title>
        <authorList>
            <person name="Voolstra C.R."/>
            <person name="Li Y."/>
            <person name="Liew Y.J."/>
            <person name="Baumgarten S."/>
            <person name="Zoccola D."/>
            <person name="Flot J.-F."/>
            <person name="Tambutte S."/>
            <person name="Allemand D."/>
            <person name="Aranda M."/>
        </authorList>
    </citation>
    <scope>NUCLEOTIDE SEQUENCE [LARGE SCALE GENOMIC DNA]</scope>
</reference>
<dbReference type="EMBL" id="LSMT01000094">
    <property type="protein sequence ID" value="PFX27854.1"/>
    <property type="molecule type" value="Genomic_DNA"/>
</dbReference>
<evidence type="ECO:0000313" key="2">
    <source>
        <dbReference type="EMBL" id="PFX27854.1"/>
    </source>
</evidence>
<accession>A0A2B4SB03</accession>
<feature type="domain" description="DED" evidence="1">
    <location>
        <begin position="197"/>
        <end position="273"/>
    </location>
</feature>
<dbReference type="PANTHER" id="PTHR46791:SF13">
    <property type="entry name" value="CLR5 DOMAIN-CONTAINING PROTEIN"/>
    <property type="match status" value="1"/>
</dbReference>
<dbReference type="PROSITE" id="PS50168">
    <property type="entry name" value="DED"/>
    <property type="match status" value="1"/>
</dbReference>
<dbReference type="Gene3D" id="1.10.533.10">
    <property type="entry name" value="Death Domain, Fas"/>
    <property type="match status" value="1"/>
</dbReference>
<organism evidence="2 3">
    <name type="scientific">Stylophora pistillata</name>
    <name type="common">Smooth cauliflower coral</name>
    <dbReference type="NCBI Taxonomy" id="50429"/>
    <lineage>
        <taxon>Eukaryota</taxon>
        <taxon>Metazoa</taxon>
        <taxon>Cnidaria</taxon>
        <taxon>Anthozoa</taxon>
        <taxon>Hexacorallia</taxon>
        <taxon>Scleractinia</taxon>
        <taxon>Astrocoeniina</taxon>
        <taxon>Pocilloporidae</taxon>
        <taxon>Stylophora</taxon>
    </lineage>
</organism>
<protein>
    <submittedName>
        <fullName evidence="2">Protein usf</fullName>
    </submittedName>
</protein>
<evidence type="ECO:0000259" key="1">
    <source>
        <dbReference type="PROSITE" id="PS50168"/>
    </source>
</evidence>
<dbReference type="AlphaFoldDB" id="A0A2B4SB03"/>
<proteinExistence type="predicted"/>
<dbReference type="InterPro" id="IPR029058">
    <property type="entry name" value="AB_hydrolase_fold"/>
</dbReference>
<dbReference type="InterPro" id="IPR001875">
    <property type="entry name" value="DED_dom"/>
</dbReference>